<dbReference type="EMBL" id="AFCE01000104">
    <property type="protein sequence ID" value="EGL83455.1"/>
    <property type="molecule type" value="Genomic_DNA"/>
</dbReference>
<sequence>MHQHPTPFFPVNVICVQTVILHYGLTAIPIPAEAQIIAAVVKPVMASLLRPKMTPAPKKPMPLTIWAAKGIGSIIVCHCDCNE</sequence>
<proteinExistence type="predicted"/>
<comment type="caution">
    <text evidence="1">The sequence shown here is derived from an EMBL/GenBank/DDBJ whole genome shotgun (WGS) entry which is preliminary data.</text>
</comment>
<name>F5L5C0_CALTT</name>
<protein>
    <submittedName>
        <fullName evidence="1">Uncharacterized protein</fullName>
    </submittedName>
</protein>
<dbReference type="AlphaFoldDB" id="F5L5C0"/>
<evidence type="ECO:0000313" key="2">
    <source>
        <dbReference type="Proteomes" id="UP000010716"/>
    </source>
</evidence>
<dbReference type="Proteomes" id="UP000010716">
    <property type="component" value="Unassembled WGS sequence"/>
</dbReference>
<accession>F5L5C0</accession>
<evidence type="ECO:0000313" key="1">
    <source>
        <dbReference type="EMBL" id="EGL83455.1"/>
    </source>
</evidence>
<organism evidence="1 2">
    <name type="scientific">Caldalkalibacillus thermarum (strain TA2.A1)</name>
    <dbReference type="NCBI Taxonomy" id="986075"/>
    <lineage>
        <taxon>Bacteria</taxon>
        <taxon>Bacillati</taxon>
        <taxon>Bacillota</taxon>
        <taxon>Bacilli</taxon>
        <taxon>Bacillales</taxon>
        <taxon>Bacillaceae</taxon>
        <taxon>Caldalkalibacillus</taxon>
    </lineage>
</organism>
<reference evidence="1 2" key="1">
    <citation type="journal article" date="2011" name="J. Bacteriol.">
        <title>Draft genome sequence of the thermoalkaliphilic Caldalkalibacillus thermarum strain TA2.A1.</title>
        <authorList>
            <person name="Kalamorz F."/>
            <person name="Keis S."/>
            <person name="McMillan D.G."/>
            <person name="Olsson K."/>
            <person name="Stanton J.A."/>
            <person name="Stockwell P."/>
            <person name="Black M.A."/>
            <person name="Klingeman D.M."/>
            <person name="Land M.L."/>
            <person name="Han C.S."/>
            <person name="Martin S.L."/>
            <person name="Becher S.A."/>
            <person name="Peddie C.J."/>
            <person name="Morgan H.W."/>
            <person name="Matthies D."/>
            <person name="Preiss L."/>
            <person name="Meier T."/>
            <person name="Brown S.D."/>
            <person name="Cook G.M."/>
        </authorList>
    </citation>
    <scope>NUCLEOTIDE SEQUENCE [LARGE SCALE GENOMIC DNA]</scope>
    <source>
        <strain evidence="1 2">TA2.A1</strain>
    </source>
</reference>
<gene>
    <name evidence="1" type="ORF">CathTA2_0983</name>
</gene>